<protein>
    <recommendedName>
        <fullName evidence="12">Serine--tRNA ligase</fullName>
        <ecNumber evidence="12">6.1.1.11</ecNumber>
    </recommendedName>
    <alternativeName>
        <fullName evidence="12">Seryl-tRNA synthetase</fullName>
        <shortName evidence="12">SerRS</shortName>
    </alternativeName>
    <alternativeName>
        <fullName evidence="12">Seryl-tRNA(Ser/Sec) synthetase</fullName>
    </alternativeName>
</protein>
<dbReference type="GO" id="GO:0005737">
    <property type="term" value="C:cytoplasm"/>
    <property type="evidence" value="ECO:0007669"/>
    <property type="project" value="UniProtKB-SubCell"/>
</dbReference>
<keyword evidence="8 12" id="KW-0648">Protein biosynthesis</keyword>
<dbReference type="EMBL" id="FTPD01000045">
    <property type="protein sequence ID" value="SIT58564.1"/>
    <property type="molecule type" value="Genomic_DNA"/>
</dbReference>
<dbReference type="AlphaFoldDB" id="A0A1R3VH20"/>
<comment type="similarity">
    <text evidence="3 12">Belongs to the class-II aminoacyl-tRNA synthetase family. Type-1 seryl-tRNA synthetase subfamily.</text>
</comment>
<organism evidence="14 15">
    <name type="scientific">Mesorhizobium prunaredense</name>
    <dbReference type="NCBI Taxonomy" id="1631249"/>
    <lineage>
        <taxon>Bacteria</taxon>
        <taxon>Pseudomonadati</taxon>
        <taxon>Pseudomonadota</taxon>
        <taxon>Alphaproteobacteria</taxon>
        <taxon>Hyphomicrobiales</taxon>
        <taxon>Phyllobacteriaceae</taxon>
        <taxon>Mesorhizobium</taxon>
    </lineage>
</organism>
<dbReference type="SUPFAM" id="SSF46589">
    <property type="entry name" value="tRNA-binding arm"/>
    <property type="match status" value="1"/>
</dbReference>
<keyword evidence="4 12" id="KW-0963">Cytoplasm</keyword>
<dbReference type="GO" id="GO:0006313">
    <property type="term" value="P:DNA transposition"/>
    <property type="evidence" value="ECO:0007669"/>
    <property type="project" value="InterPro"/>
</dbReference>
<dbReference type="PANTHER" id="PTHR43697:SF1">
    <property type="entry name" value="SERINE--TRNA LIGASE"/>
    <property type="match status" value="1"/>
</dbReference>
<evidence type="ECO:0000256" key="3">
    <source>
        <dbReference type="ARBA" id="ARBA00010728"/>
    </source>
</evidence>
<accession>A0A1R3VH20</accession>
<evidence type="ECO:0000313" key="14">
    <source>
        <dbReference type="EMBL" id="SIT58564.1"/>
    </source>
</evidence>
<evidence type="ECO:0000256" key="1">
    <source>
        <dbReference type="ARBA" id="ARBA00004496"/>
    </source>
</evidence>
<dbReference type="InterPro" id="IPR002317">
    <property type="entry name" value="Ser-tRNA-ligase_type_1"/>
</dbReference>
<comment type="domain">
    <text evidence="12">Consists of two distinct domains, a catalytic core and a N-terminal extension that is involved in tRNA binding.</text>
</comment>
<feature type="binding site" evidence="12">
    <location>
        <position position="782"/>
    </location>
    <ligand>
        <name>L-serine</name>
        <dbReference type="ChEBI" id="CHEBI:33384"/>
    </ligand>
</feature>
<dbReference type="SUPFAM" id="SSF55681">
    <property type="entry name" value="Class II aaRS and biotin synthetases"/>
    <property type="match status" value="1"/>
</dbReference>
<dbReference type="InterPro" id="IPR045864">
    <property type="entry name" value="aa-tRNA-synth_II/BPL/LPL"/>
</dbReference>
<dbReference type="HAMAP" id="MF_00176">
    <property type="entry name" value="Ser_tRNA_synth_type1"/>
    <property type="match status" value="1"/>
</dbReference>
<dbReference type="UniPathway" id="UPA00906">
    <property type="reaction ID" value="UER00895"/>
</dbReference>
<dbReference type="GO" id="GO:0016260">
    <property type="term" value="P:selenocysteine biosynthetic process"/>
    <property type="evidence" value="ECO:0007669"/>
    <property type="project" value="UniProtKB-UniRule"/>
</dbReference>
<comment type="caution">
    <text evidence="12">Lacks conserved residue(s) required for the propagation of feature annotation.</text>
</comment>
<keyword evidence="15" id="KW-1185">Reference proteome</keyword>
<evidence type="ECO:0000256" key="7">
    <source>
        <dbReference type="ARBA" id="ARBA00022840"/>
    </source>
</evidence>
<dbReference type="PROSITE" id="PS50862">
    <property type="entry name" value="AA_TRNA_LIGASE_II"/>
    <property type="match status" value="1"/>
</dbReference>
<evidence type="ECO:0000259" key="13">
    <source>
        <dbReference type="PROSITE" id="PS50862"/>
    </source>
</evidence>
<dbReference type="InterPro" id="IPR033729">
    <property type="entry name" value="SerRS_core"/>
</dbReference>
<comment type="subcellular location">
    <subcellularLocation>
        <location evidence="1 12">Cytoplasm</location>
    </subcellularLocation>
</comment>
<comment type="catalytic activity">
    <reaction evidence="11 12">
        <text>tRNA(Ser) + L-serine + ATP = L-seryl-tRNA(Ser) + AMP + diphosphate + H(+)</text>
        <dbReference type="Rhea" id="RHEA:12292"/>
        <dbReference type="Rhea" id="RHEA-COMP:9669"/>
        <dbReference type="Rhea" id="RHEA-COMP:9703"/>
        <dbReference type="ChEBI" id="CHEBI:15378"/>
        <dbReference type="ChEBI" id="CHEBI:30616"/>
        <dbReference type="ChEBI" id="CHEBI:33019"/>
        <dbReference type="ChEBI" id="CHEBI:33384"/>
        <dbReference type="ChEBI" id="CHEBI:78442"/>
        <dbReference type="ChEBI" id="CHEBI:78533"/>
        <dbReference type="ChEBI" id="CHEBI:456215"/>
        <dbReference type="EC" id="6.1.1.11"/>
    </reaction>
</comment>
<dbReference type="GO" id="GO:0003677">
    <property type="term" value="F:DNA binding"/>
    <property type="evidence" value="ECO:0007669"/>
    <property type="project" value="InterPro"/>
</dbReference>
<dbReference type="PANTHER" id="PTHR43697">
    <property type="entry name" value="SERYL-TRNA SYNTHETASE"/>
    <property type="match status" value="1"/>
</dbReference>
<dbReference type="Gene3D" id="1.10.287.40">
    <property type="entry name" value="Serine-tRNA synthetase, tRNA binding domain"/>
    <property type="match status" value="1"/>
</dbReference>
<evidence type="ECO:0000256" key="6">
    <source>
        <dbReference type="ARBA" id="ARBA00022741"/>
    </source>
</evidence>
<proteinExistence type="inferred from homology"/>
<keyword evidence="5 12" id="KW-0436">Ligase</keyword>
<dbReference type="InterPro" id="IPR006195">
    <property type="entry name" value="aa-tRNA-synth_II"/>
</dbReference>
<dbReference type="InterPro" id="IPR015866">
    <property type="entry name" value="Ser-tRNA-synth_1_N"/>
</dbReference>
<dbReference type="InterPro" id="IPR002314">
    <property type="entry name" value="aa-tRNA-synt_IIb"/>
</dbReference>
<feature type="binding site" evidence="12">
    <location>
        <position position="682"/>
    </location>
    <ligand>
        <name>L-serine</name>
        <dbReference type="ChEBI" id="CHEBI:33384"/>
    </ligand>
</feature>
<dbReference type="NCBIfam" id="NF033593">
    <property type="entry name" value="transpos_ISNCY_1"/>
    <property type="match status" value="1"/>
</dbReference>
<reference evidence="15" key="1">
    <citation type="submission" date="2017-01" db="EMBL/GenBank/DDBJ databases">
        <authorList>
            <person name="Brunel B."/>
        </authorList>
    </citation>
    <scope>NUCLEOTIDE SEQUENCE [LARGE SCALE GENOMIC DNA]</scope>
</reference>
<dbReference type="GO" id="GO:0004828">
    <property type="term" value="F:serine-tRNA ligase activity"/>
    <property type="evidence" value="ECO:0007669"/>
    <property type="project" value="UniProtKB-UniRule"/>
</dbReference>
<name>A0A1R3VH20_9HYPH</name>
<dbReference type="GO" id="GO:0004803">
    <property type="term" value="F:transposase activity"/>
    <property type="evidence" value="ECO:0007669"/>
    <property type="project" value="InterPro"/>
</dbReference>
<comment type="function">
    <text evidence="12">Catalyzes the attachment of serine to tRNA(Ser). Is also able to aminoacylate tRNA(Sec) with serine, to form the misacylated tRNA L-seryl-tRNA(Sec), which will be further converted into selenocysteinyl-tRNA(Sec).</text>
</comment>
<keyword evidence="6 12" id="KW-0547">Nucleotide-binding</keyword>
<comment type="subunit">
    <text evidence="12">Homodimer. The tRNA molecule binds across the dimer.</text>
</comment>
<feature type="binding site" evidence="12">
    <location>
        <begin position="628"/>
        <end position="630"/>
    </location>
    <ligand>
        <name>L-serine</name>
        <dbReference type="ChEBI" id="CHEBI:33384"/>
    </ligand>
</feature>
<dbReference type="Proteomes" id="UP000188388">
    <property type="component" value="Unassembled WGS sequence"/>
</dbReference>
<dbReference type="NCBIfam" id="TIGR00414">
    <property type="entry name" value="serS"/>
    <property type="match status" value="1"/>
</dbReference>
<evidence type="ECO:0000256" key="2">
    <source>
        <dbReference type="ARBA" id="ARBA00005045"/>
    </source>
</evidence>
<dbReference type="GO" id="GO:0005524">
    <property type="term" value="F:ATP binding"/>
    <property type="evidence" value="ECO:0007669"/>
    <property type="project" value="UniProtKB-UniRule"/>
</dbReference>
<evidence type="ECO:0000256" key="8">
    <source>
        <dbReference type="ARBA" id="ARBA00022917"/>
    </source>
</evidence>
<feature type="binding site" evidence="12">
    <location>
        <begin position="746"/>
        <end position="749"/>
    </location>
    <ligand>
        <name>ATP</name>
        <dbReference type="ChEBI" id="CHEBI:30616"/>
    </ligand>
</feature>
<dbReference type="Gene3D" id="3.30.930.10">
    <property type="entry name" value="Bira Bifunctional Protein, Domain 2"/>
    <property type="match status" value="1"/>
</dbReference>
<feature type="domain" description="Aminoacyl-transfer RNA synthetases class-II family profile" evidence="13">
    <location>
        <begin position="567"/>
        <end position="807"/>
    </location>
</feature>
<keyword evidence="7 12" id="KW-0067">ATP-binding</keyword>
<sequence>MRQERTVQASVFDLFAGHEIGRELKGMSDWLDEQRHLTELVAADLRRHGVKETGREGLPAEAVLRCALLKQHRQLSYQELAFHLEDSASFGAFARLPWGWSPKKSVLHKTISAIRASTWEDINEVLLSSARHEKLESGRVIRVDSTVTAALIHEPSDSSLLWDAVRVMVRLLRQADKLGSGALSWHDHCRAAKKRARAIQYSRGRPKRVQLYRELLGITRTTLGYLRQAAERLTPAADLDVIVWQEQLRHYRPLIEQIIAQTERRVLAGEAVPAAEKLVSLFEPHADIIVKGGRDVHYGHKLNLTTGRSGMVLDLIVEAGNPADSERLLPMLQRHFDRYGEPPRQAAADGGYASRANLIQAKAWGVKDMAFHKKCGIKIEDMVKSRWVYRKLRNFRAGIEAGVSCLKRAFGLGRHLARSTLQDLIARDEARREHLTELQTRQERRNAASREIGNAMRSGDAALAERLKAEVGEIKAFIQNGEARERELDKALNDALAVLPNVPLDDVPVGKDEHDNVVKRTVGKVPARPNWVKEHFEIGEALGMMDFERAAKLSGSRFTVLKGGLARMERALGQFMLDLHTTEHGYEEIQPPLMVRDEALFGTGQLPKFEEDLFFAPRGDGRLGLIPTAEVPLTNLVREDITPHEKLPLRYTALTSCFRSEAGSAGRDTRGMLRQHQFYKVELVSITDQESSLAEHERMTECAEEVLKRLGLPFRTVTLCTGDMGFGARKTYDIEVWLPGQNAYREISSCSVCGDFQARRMDARYKDKDGKGNRFVHTLNGSGTAVGRALIAVIENYQNEDSSVTIPEALRPYMGGLEKIESR</sequence>
<dbReference type="Pfam" id="PF00587">
    <property type="entry name" value="tRNA-synt_2b"/>
    <property type="match status" value="1"/>
</dbReference>
<comment type="catalytic activity">
    <reaction evidence="10 12">
        <text>tRNA(Sec) + L-serine + ATP = L-seryl-tRNA(Sec) + AMP + diphosphate + H(+)</text>
        <dbReference type="Rhea" id="RHEA:42580"/>
        <dbReference type="Rhea" id="RHEA-COMP:9742"/>
        <dbReference type="Rhea" id="RHEA-COMP:10128"/>
        <dbReference type="ChEBI" id="CHEBI:15378"/>
        <dbReference type="ChEBI" id="CHEBI:30616"/>
        <dbReference type="ChEBI" id="CHEBI:33019"/>
        <dbReference type="ChEBI" id="CHEBI:33384"/>
        <dbReference type="ChEBI" id="CHEBI:78442"/>
        <dbReference type="ChEBI" id="CHEBI:78533"/>
        <dbReference type="ChEBI" id="CHEBI:456215"/>
        <dbReference type="EC" id="6.1.1.11"/>
    </reaction>
</comment>
<dbReference type="PRINTS" id="PR00981">
    <property type="entry name" value="TRNASYNTHSER"/>
</dbReference>
<comment type="pathway">
    <text evidence="2 12">Aminoacyl-tRNA biosynthesis; selenocysteinyl-tRNA(Sec) biosynthesis; L-seryl-tRNA(Sec) from L-serine and tRNA(Sec): step 1/1.</text>
</comment>
<evidence type="ECO:0000256" key="5">
    <source>
        <dbReference type="ARBA" id="ARBA00022598"/>
    </source>
</evidence>
<evidence type="ECO:0000313" key="15">
    <source>
        <dbReference type="Proteomes" id="UP000188388"/>
    </source>
</evidence>
<gene>
    <name evidence="12" type="primary">serS</name>
    <name evidence="14" type="ORF">BQ8794_50666</name>
</gene>
<dbReference type="EC" id="6.1.1.11" evidence="12"/>
<dbReference type="CDD" id="cd00770">
    <property type="entry name" value="SerRS_core"/>
    <property type="match status" value="1"/>
</dbReference>
<evidence type="ECO:0000256" key="10">
    <source>
        <dbReference type="ARBA" id="ARBA00047929"/>
    </source>
</evidence>
<evidence type="ECO:0000256" key="11">
    <source>
        <dbReference type="ARBA" id="ARBA00048823"/>
    </source>
</evidence>
<dbReference type="Pfam" id="PF02403">
    <property type="entry name" value="Seryl_tRNA_N"/>
    <property type="match status" value="1"/>
</dbReference>
<dbReference type="GO" id="GO:0006434">
    <property type="term" value="P:seryl-tRNA aminoacylation"/>
    <property type="evidence" value="ECO:0007669"/>
    <property type="project" value="UniProtKB-UniRule"/>
</dbReference>
<dbReference type="InterPro" id="IPR010978">
    <property type="entry name" value="tRNA-bd_arm"/>
</dbReference>
<dbReference type="InterPro" id="IPR042103">
    <property type="entry name" value="SerRS_1_N_sf"/>
</dbReference>
<feature type="binding site" evidence="12">
    <location>
        <begin position="659"/>
        <end position="661"/>
    </location>
    <ligand>
        <name>ATP</name>
        <dbReference type="ChEBI" id="CHEBI:30616"/>
    </ligand>
</feature>
<dbReference type="STRING" id="1631249.BQ8794_50666"/>
<evidence type="ECO:0000256" key="4">
    <source>
        <dbReference type="ARBA" id="ARBA00022490"/>
    </source>
</evidence>
<evidence type="ECO:0000256" key="9">
    <source>
        <dbReference type="ARBA" id="ARBA00023146"/>
    </source>
</evidence>
<keyword evidence="9 12" id="KW-0030">Aminoacyl-tRNA synthetase</keyword>
<evidence type="ECO:0000256" key="12">
    <source>
        <dbReference type="HAMAP-Rule" id="MF_00176"/>
    </source>
</evidence>